<sequence>MSNQVLNTLILSAFLAVAVGGGYYVTKRVQPAEIDAIEADIEAIENRDAEVESLLLQETAASEEAAATLARWNARYKVLPSSLSSADVVAYLNALSARGFHRFDLSLVGVTPGAAASSYTYQVTGEAYFESLFGFLWHLENSRALYKVRDLSIDKSVVTVGATEESYGREASPGRETVLASFSMTVDAFFSSDRDVSAPEGAVEPPPEAFPARRVAVNPFFPFVLDALPANVDDLVEVGADALVSVVGGAAVFERGGELRQLRAGDRVYLGRIANVDPQEARVTVDLNRGGVRDRVTLELETEPRYRQFFDRAPPRLGEVVPGPTLDEAPPAPGTPEADAAGLYPASSPARSSPSQERVGVSTGEAEMLRRLRGGAAPAPSQSSRGRTVDELNEMIRQSGGARR</sequence>
<proteinExistence type="predicted"/>
<feature type="compositionally biased region" description="Low complexity" evidence="1">
    <location>
        <begin position="345"/>
        <end position="355"/>
    </location>
</feature>
<name>A0ABU3BMM9_9BACT</name>
<dbReference type="EMBL" id="JAVRHT010000003">
    <property type="protein sequence ID" value="MDT0630557.1"/>
    <property type="molecule type" value="Genomic_DNA"/>
</dbReference>
<protein>
    <submittedName>
        <fullName evidence="2">Uncharacterized protein</fullName>
    </submittedName>
</protein>
<evidence type="ECO:0000313" key="2">
    <source>
        <dbReference type="EMBL" id="MDT0630557.1"/>
    </source>
</evidence>
<evidence type="ECO:0000313" key="3">
    <source>
        <dbReference type="Proteomes" id="UP001267426"/>
    </source>
</evidence>
<accession>A0ABU3BMM9</accession>
<dbReference type="Proteomes" id="UP001267426">
    <property type="component" value="Unassembled WGS sequence"/>
</dbReference>
<comment type="caution">
    <text evidence="2">The sequence shown here is derived from an EMBL/GenBank/DDBJ whole genome shotgun (WGS) entry which is preliminary data.</text>
</comment>
<reference evidence="2 3" key="1">
    <citation type="submission" date="2023-09" db="EMBL/GenBank/DDBJ databases">
        <authorList>
            <person name="Rey-Velasco X."/>
        </authorList>
    </citation>
    <scope>NUCLEOTIDE SEQUENCE [LARGE SCALE GENOMIC DNA]</scope>
    <source>
        <strain evidence="2 3">F394</strain>
    </source>
</reference>
<feature type="region of interest" description="Disordered" evidence="1">
    <location>
        <begin position="313"/>
        <end position="404"/>
    </location>
</feature>
<organism evidence="2 3">
    <name type="scientific">Rubrivirga litoralis</name>
    <dbReference type="NCBI Taxonomy" id="3075598"/>
    <lineage>
        <taxon>Bacteria</taxon>
        <taxon>Pseudomonadati</taxon>
        <taxon>Rhodothermota</taxon>
        <taxon>Rhodothermia</taxon>
        <taxon>Rhodothermales</taxon>
        <taxon>Rubricoccaceae</taxon>
        <taxon>Rubrivirga</taxon>
    </lineage>
</organism>
<evidence type="ECO:0000256" key="1">
    <source>
        <dbReference type="SAM" id="MobiDB-lite"/>
    </source>
</evidence>
<gene>
    <name evidence="2" type="ORF">RM540_02250</name>
</gene>
<dbReference type="RefSeq" id="WP_311661748.1">
    <property type="nucleotide sequence ID" value="NZ_JAVRHT010000003.1"/>
</dbReference>
<keyword evidence="3" id="KW-1185">Reference proteome</keyword>